<dbReference type="SUPFAM" id="SSF82171">
    <property type="entry name" value="DPP6 N-terminal domain-like"/>
    <property type="match status" value="1"/>
</dbReference>
<feature type="compositionally biased region" description="Polar residues" evidence="1">
    <location>
        <begin position="76"/>
        <end position="90"/>
    </location>
</feature>
<organism evidence="3 4">
    <name type="scientific">Congregibacter variabilis</name>
    <dbReference type="NCBI Taxonomy" id="3081200"/>
    <lineage>
        <taxon>Bacteria</taxon>
        <taxon>Pseudomonadati</taxon>
        <taxon>Pseudomonadota</taxon>
        <taxon>Gammaproteobacteria</taxon>
        <taxon>Cellvibrionales</taxon>
        <taxon>Halieaceae</taxon>
        <taxon>Congregibacter</taxon>
    </lineage>
</organism>
<dbReference type="RefSeq" id="WP_407346637.1">
    <property type="nucleotide sequence ID" value="NZ_CP136864.1"/>
</dbReference>
<reference evidence="3 4" key="1">
    <citation type="submission" date="2023-10" db="EMBL/GenBank/DDBJ databases">
        <title>Two novel species belonging to the OM43/NOR5 clade.</title>
        <authorList>
            <person name="Park M."/>
        </authorList>
    </citation>
    <scope>NUCLEOTIDE SEQUENCE [LARGE SCALE GENOMIC DNA]</scope>
    <source>
        <strain evidence="3 4">IMCC43200</strain>
    </source>
</reference>
<evidence type="ECO:0000313" key="4">
    <source>
        <dbReference type="Proteomes" id="UP001626537"/>
    </source>
</evidence>
<feature type="chain" id="PRO_5045387926" description="WD40-like Beta Propeller Repeat" evidence="2">
    <location>
        <begin position="29"/>
        <end position="319"/>
    </location>
</feature>
<evidence type="ECO:0000256" key="2">
    <source>
        <dbReference type="SAM" id="SignalP"/>
    </source>
</evidence>
<keyword evidence="4" id="KW-1185">Reference proteome</keyword>
<dbReference type="InterPro" id="IPR011042">
    <property type="entry name" value="6-blade_b-propeller_TolB-like"/>
</dbReference>
<dbReference type="Pfam" id="PF07676">
    <property type="entry name" value="PD40"/>
    <property type="match status" value="1"/>
</dbReference>
<protein>
    <recommendedName>
        <fullName evidence="5">WD40-like Beta Propeller Repeat</fullName>
    </recommendedName>
</protein>
<sequence>MSHPLFCSRSGLPRALALLVLATALSTAGCSEEASVDLSKESAESEPSTAVGAPDTDVWLLELVQEGDALRAKSPRNLTQRPGYDNQPSFTPDGDLMFVQMDGDRTDIWRWNLDAERLTRVTATPKQGEYSPTPIPHSEGGISYIRSPDDTSGRLWRMPQEGAAPEIIFADIGPVGYHAWFDSDHVALWRLQDPSELQLVELKTQATTAIATAVGRSPQSVPNRRAVSFTRVTDTGTVVEMYDLDLESTEAVAILPEGGDFHAWTPDGTLLSSTGSQVLAWSNGAWQEVVDLTHLGLTLSRLTVSADGTRLALVGERIQ</sequence>
<evidence type="ECO:0000256" key="1">
    <source>
        <dbReference type="SAM" id="MobiDB-lite"/>
    </source>
</evidence>
<feature type="region of interest" description="Disordered" evidence="1">
    <location>
        <begin position="71"/>
        <end position="93"/>
    </location>
</feature>
<name>A0ABZ0HXU4_9GAMM</name>
<accession>A0ABZ0HXU4</accession>
<proteinExistence type="predicted"/>
<dbReference type="EMBL" id="CP136864">
    <property type="protein sequence ID" value="WOJ92062.1"/>
    <property type="molecule type" value="Genomic_DNA"/>
</dbReference>
<keyword evidence="2" id="KW-0732">Signal</keyword>
<dbReference type="InterPro" id="IPR011659">
    <property type="entry name" value="WD40"/>
</dbReference>
<evidence type="ECO:0008006" key="5">
    <source>
        <dbReference type="Google" id="ProtNLM"/>
    </source>
</evidence>
<dbReference type="Gene3D" id="2.120.10.30">
    <property type="entry name" value="TolB, C-terminal domain"/>
    <property type="match status" value="1"/>
</dbReference>
<feature type="signal peptide" evidence="2">
    <location>
        <begin position="1"/>
        <end position="28"/>
    </location>
</feature>
<dbReference type="Proteomes" id="UP001626537">
    <property type="component" value="Chromosome"/>
</dbReference>
<gene>
    <name evidence="3" type="ORF">R0135_09715</name>
</gene>
<evidence type="ECO:0000313" key="3">
    <source>
        <dbReference type="EMBL" id="WOJ92062.1"/>
    </source>
</evidence>